<name>K2G6W7_9BACT</name>
<dbReference type="Pfam" id="PF01135">
    <property type="entry name" value="PCMT"/>
    <property type="match status" value="1"/>
</dbReference>
<dbReference type="PANTHER" id="PTHR11579">
    <property type="entry name" value="PROTEIN-L-ISOASPARTATE O-METHYLTRANSFERASE"/>
    <property type="match status" value="1"/>
</dbReference>
<evidence type="ECO:0000256" key="3">
    <source>
        <dbReference type="ARBA" id="ARBA00011890"/>
    </source>
</evidence>
<organism evidence="12">
    <name type="scientific">uncultured bacterium</name>
    <name type="common">gcode 4</name>
    <dbReference type="NCBI Taxonomy" id="1234023"/>
    <lineage>
        <taxon>Bacteria</taxon>
        <taxon>environmental samples</taxon>
    </lineage>
</organism>
<dbReference type="Gene3D" id="3.40.50.150">
    <property type="entry name" value="Vaccinia Virus protein VP39"/>
    <property type="match status" value="1"/>
</dbReference>
<reference evidence="12" key="1">
    <citation type="journal article" date="2012" name="Science">
        <title>Fermentation, hydrogen, and sulfur metabolism in multiple uncultivated bacterial phyla.</title>
        <authorList>
            <person name="Wrighton K.C."/>
            <person name="Thomas B.C."/>
            <person name="Sharon I."/>
            <person name="Miller C.S."/>
            <person name="Castelle C.J."/>
            <person name="VerBerkmoes N.C."/>
            <person name="Wilkins M.J."/>
            <person name="Hettich R.L."/>
            <person name="Lipton M.S."/>
            <person name="Williams K.H."/>
            <person name="Long P.E."/>
            <person name="Banfield J.F."/>
        </authorList>
    </citation>
    <scope>NUCLEOTIDE SEQUENCE [LARGE SCALE GENOMIC DNA]</scope>
</reference>
<dbReference type="SUPFAM" id="SSF53335">
    <property type="entry name" value="S-adenosyl-L-methionine-dependent methyltransferases"/>
    <property type="match status" value="1"/>
</dbReference>
<dbReference type="PANTHER" id="PTHR11579:SF0">
    <property type="entry name" value="PROTEIN-L-ISOASPARTATE(D-ASPARTATE) O-METHYLTRANSFERASE"/>
    <property type="match status" value="1"/>
</dbReference>
<comment type="caution">
    <text evidence="12">The sequence shown here is derived from an EMBL/GenBank/DDBJ whole genome shotgun (WGS) entry which is preliminary data.</text>
</comment>
<evidence type="ECO:0000256" key="6">
    <source>
        <dbReference type="ARBA" id="ARBA00022603"/>
    </source>
</evidence>
<dbReference type="AlphaFoldDB" id="K2G6W7"/>
<keyword evidence="8" id="KW-0949">S-adenosyl-L-methionine</keyword>
<evidence type="ECO:0000256" key="9">
    <source>
        <dbReference type="ARBA" id="ARBA00030757"/>
    </source>
</evidence>
<evidence type="ECO:0000256" key="1">
    <source>
        <dbReference type="ARBA" id="ARBA00004496"/>
    </source>
</evidence>
<evidence type="ECO:0000256" key="10">
    <source>
        <dbReference type="ARBA" id="ARBA00031323"/>
    </source>
</evidence>
<evidence type="ECO:0000313" key="12">
    <source>
        <dbReference type="EMBL" id="EKE30072.1"/>
    </source>
</evidence>
<evidence type="ECO:0000256" key="4">
    <source>
        <dbReference type="ARBA" id="ARBA00013346"/>
    </source>
</evidence>
<keyword evidence="5" id="KW-0963">Cytoplasm</keyword>
<dbReference type="GO" id="GO:0032259">
    <property type="term" value="P:methylation"/>
    <property type="evidence" value="ECO:0007669"/>
    <property type="project" value="UniProtKB-KW"/>
</dbReference>
<dbReference type="GO" id="GO:0004719">
    <property type="term" value="F:protein-L-isoaspartate (D-aspartate) O-methyltransferase activity"/>
    <property type="evidence" value="ECO:0007669"/>
    <property type="project" value="UniProtKB-EC"/>
</dbReference>
<dbReference type="EMBL" id="AMFJ01000050">
    <property type="protein sequence ID" value="EKE30072.1"/>
    <property type="molecule type" value="Genomic_DNA"/>
</dbReference>
<gene>
    <name evidence="12" type="ORF">ACD_2C00050G0017</name>
</gene>
<evidence type="ECO:0000256" key="11">
    <source>
        <dbReference type="ARBA" id="ARBA00031350"/>
    </source>
</evidence>
<dbReference type="EC" id="2.1.1.77" evidence="3"/>
<evidence type="ECO:0000256" key="7">
    <source>
        <dbReference type="ARBA" id="ARBA00022679"/>
    </source>
</evidence>
<comment type="subcellular location">
    <subcellularLocation>
        <location evidence="1">Cytoplasm</location>
    </subcellularLocation>
</comment>
<evidence type="ECO:0000256" key="2">
    <source>
        <dbReference type="ARBA" id="ARBA00005369"/>
    </source>
</evidence>
<sequence length="151" mass="18255">MLELLDVRKWNHILDIWSGSWWTTALLAHLCWQRWFVIWLEIIPDLVDLGQENLKKFHFKNARIMQALPALWIPWKKFDRILVSASWDEFDDSLLSQLNVWGILVMPIHYSIWKIAKIWEGVFEKKEYPWFTFVPLINAKGFNKKIHMNFT</sequence>
<keyword evidence="6" id="KW-0489">Methyltransferase</keyword>
<evidence type="ECO:0000256" key="8">
    <source>
        <dbReference type="ARBA" id="ARBA00022691"/>
    </source>
</evidence>
<dbReference type="InterPro" id="IPR029063">
    <property type="entry name" value="SAM-dependent_MTases_sf"/>
</dbReference>
<dbReference type="InterPro" id="IPR000682">
    <property type="entry name" value="PCMT"/>
</dbReference>
<dbReference type="GO" id="GO:0005737">
    <property type="term" value="C:cytoplasm"/>
    <property type="evidence" value="ECO:0007669"/>
    <property type="project" value="UniProtKB-SubCell"/>
</dbReference>
<accession>K2G6W7</accession>
<protein>
    <recommendedName>
        <fullName evidence="4">Protein-L-isoaspartate O-methyltransferase</fullName>
        <ecNumber evidence="3">2.1.1.77</ecNumber>
    </recommendedName>
    <alternativeName>
        <fullName evidence="11">L-isoaspartyl protein carboxyl methyltransferase</fullName>
    </alternativeName>
    <alternativeName>
        <fullName evidence="9">Protein L-isoaspartyl methyltransferase</fullName>
    </alternativeName>
    <alternativeName>
        <fullName evidence="10">Protein-beta-aspartate methyltransferase</fullName>
    </alternativeName>
</protein>
<evidence type="ECO:0000256" key="5">
    <source>
        <dbReference type="ARBA" id="ARBA00022490"/>
    </source>
</evidence>
<keyword evidence="7" id="KW-0808">Transferase</keyword>
<proteinExistence type="inferred from homology"/>
<comment type="similarity">
    <text evidence="2">Belongs to the methyltransferase superfamily. L-isoaspartyl/D-aspartyl protein methyltransferase family.</text>
</comment>